<name>A0A834ITZ7_RHYFE</name>
<evidence type="ECO:0000313" key="2">
    <source>
        <dbReference type="Proteomes" id="UP000625711"/>
    </source>
</evidence>
<dbReference type="EMBL" id="JAACXV010000028">
    <property type="protein sequence ID" value="KAF7286355.1"/>
    <property type="molecule type" value="Genomic_DNA"/>
</dbReference>
<comment type="caution">
    <text evidence="1">The sequence shown here is derived from an EMBL/GenBank/DDBJ whole genome shotgun (WGS) entry which is preliminary data.</text>
</comment>
<reference evidence="1" key="1">
    <citation type="submission" date="2020-08" db="EMBL/GenBank/DDBJ databases">
        <title>Genome sequencing and assembly of the red palm weevil Rhynchophorus ferrugineus.</title>
        <authorList>
            <person name="Dias G.B."/>
            <person name="Bergman C.M."/>
            <person name="Manee M."/>
        </authorList>
    </citation>
    <scope>NUCLEOTIDE SEQUENCE</scope>
    <source>
        <strain evidence="1">AA-2017</strain>
        <tissue evidence="1">Whole larva</tissue>
    </source>
</reference>
<organism evidence="1 2">
    <name type="scientific">Rhynchophorus ferrugineus</name>
    <name type="common">Red palm weevil</name>
    <name type="synonym">Curculio ferrugineus</name>
    <dbReference type="NCBI Taxonomy" id="354439"/>
    <lineage>
        <taxon>Eukaryota</taxon>
        <taxon>Metazoa</taxon>
        <taxon>Ecdysozoa</taxon>
        <taxon>Arthropoda</taxon>
        <taxon>Hexapoda</taxon>
        <taxon>Insecta</taxon>
        <taxon>Pterygota</taxon>
        <taxon>Neoptera</taxon>
        <taxon>Endopterygota</taxon>
        <taxon>Coleoptera</taxon>
        <taxon>Polyphaga</taxon>
        <taxon>Cucujiformia</taxon>
        <taxon>Curculionidae</taxon>
        <taxon>Dryophthorinae</taxon>
        <taxon>Rhynchophorus</taxon>
    </lineage>
</organism>
<keyword evidence="2" id="KW-1185">Reference proteome</keyword>
<evidence type="ECO:0000313" key="1">
    <source>
        <dbReference type="EMBL" id="KAF7286355.1"/>
    </source>
</evidence>
<accession>A0A834ITZ7</accession>
<protein>
    <submittedName>
        <fullName evidence="1">Uncharacterized protein</fullName>
    </submittedName>
</protein>
<sequence length="70" mass="7951">MARWKRGGRCVRTGLFSAQGLHLRVGRKSGLYPMMDSAFRSFNAHCVPCERKRADRGRCEARGKAERVVL</sequence>
<proteinExistence type="predicted"/>
<gene>
    <name evidence="1" type="ORF">GWI33_005794</name>
</gene>
<dbReference type="AlphaFoldDB" id="A0A834ITZ7"/>
<dbReference type="Proteomes" id="UP000625711">
    <property type="component" value="Unassembled WGS sequence"/>
</dbReference>